<dbReference type="Proteomes" id="UP000284706">
    <property type="component" value="Unassembled WGS sequence"/>
</dbReference>
<keyword evidence="2" id="KW-1185">Reference proteome</keyword>
<dbReference type="EMBL" id="NHYE01000683">
    <property type="protein sequence ID" value="PPR03980.1"/>
    <property type="molecule type" value="Genomic_DNA"/>
</dbReference>
<dbReference type="AlphaFoldDB" id="A0A409YLR9"/>
<name>A0A409YLR9_9AGAR</name>
<protein>
    <recommendedName>
        <fullName evidence="3">F-box domain-containing protein</fullName>
    </recommendedName>
</protein>
<proteinExistence type="predicted"/>
<organism evidence="1 2">
    <name type="scientific">Gymnopilus dilepis</name>
    <dbReference type="NCBI Taxonomy" id="231916"/>
    <lineage>
        <taxon>Eukaryota</taxon>
        <taxon>Fungi</taxon>
        <taxon>Dikarya</taxon>
        <taxon>Basidiomycota</taxon>
        <taxon>Agaricomycotina</taxon>
        <taxon>Agaricomycetes</taxon>
        <taxon>Agaricomycetidae</taxon>
        <taxon>Agaricales</taxon>
        <taxon>Agaricineae</taxon>
        <taxon>Hymenogastraceae</taxon>
        <taxon>Gymnopilus</taxon>
    </lineage>
</organism>
<comment type="caution">
    <text evidence="1">The sequence shown here is derived from an EMBL/GenBank/DDBJ whole genome shotgun (WGS) entry which is preliminary data.</text>
</comment>
<accession>A0A409YLR9</accession>
<evidence type="ECO:0000313" key="1">
    <source>
        <dbReference type="EMBL" id="PPR03980.1"/>
    </source>
</evidence>
<reference evidence="1 2" key="1">
    <citation type="journal article" date="2018" name="Evol. Lett.">
        <title>Horizontal gene cluster transfer increased hallucinogenic mushroom diversity.</title>
        <authorList>
            <person name="Reynolds H.T."/>
            <person name="Vijayakumar V."/>
            <person name="Gluck-Thaler E."/>
            <person name="Korotkin H.B."/>
            <person name="Matheny P.B."/>
            <person name="Slot J.C."/>
        </authorList>
    </citation>
    <scope>NUCLEOTIDE SEQUENCE [LARGE SCALE GENOMIC DNA]</scope>
    <source>
        <strain evidence="1 2">SRW20</strain>
    </source>
</reference>
<dbReference type="OrthoDB" id="2946622at2759"/>
<evidence type="ECO:0008006" key="3">
    <source>
        <dbReference type="Google" id="ProtNLM"/>
    </source>
</evidence>
<dbReference type="InParanoid" id="A0A409YLR9"/>
<evidence type="ECO:0000313" key="2">
    <source>
        <dbReference type="Proteomes" id="UP000284706"/>
    </source>
</evidence>
<gene>
    <name evidence="1" type="ORF">CVT26_001054</name>
</gene>
<sequence length="536" mass="60102">MPPKCSAPIFTLDDDVLQSIFTLNADMFSPSSGEDAFKTTLTSTHICRAWRAAILSNALLWARLVDLDVLARLKRSGVREVLKRCKGLPVRVRASELSDATSLKKATGILGPLWERVEKLVVERVAVGTPVVHTGGKFELNGDLLSFWDILSRPAPLLRHFDVDLRWASGANVDVGTNRPLCNNDAPMIRHFNATHYTDPISKCPALFQHLSSITLPFPRKKVDEIVDALKNLPYLKSLSIEDDPGQRHLKWAPPSVFDAACRQGETMNHLRLQLAPLQQLHLKAGVQKWASFLKHHCVPLSCAFYYTNVPDNTFESAYDSIMDELANFARRVFGRSPPTCMVLRWGETQYEVLFTSDGDRGLEMKTKWPPISFTYLPASSVSPFTFHVLLPKLKASAGLLNYFAGDSFASITALKISLRGPIPNFHFLWSLKAIEVIQADLHTLDALAEKLVHNATRQDRDSISNLFPNLNIIRVANNSNHHEFDLEVAFFVNFLLLREGRKKQLKTLDLTELDNSHAEALIPLFSGIPSLEILH</sequence>